<evidence type="ECO:0000313" key="2">
    <source>
        <dbReference type="Proteomes" id="UP000465302"/>
    </source>
</evidence>
<evidence type="ECO:0000313" key="1">
    <source>
        <dbReference type="EMBL" id="GFG49446.1"/>
    </source>
</evidence>
<sequence length="80" mass="8140">MLGCNGVSRKVTARIGPTRAGMAAGFQRDHIGADRPTFSAAAIPDHVGLGHAAVQQQDVDEFAGAAASPLTRRAAAQNAS</sequence>
<protein>
    <submittedName>
        <fullName evidence="1">Uncharacterized protein</fullName>
    </submittedName>
</protein>
<accession>A0A7I9VWS9</accession>
<proteinExistence type="predicted"/>
<reference evidence="1 2" key="1">
    <citation type="journal article" date="2019" name="Emerg. Microbes Infect.">
        <title>Comprehensive subspecies identification of 175 nontuberculous mycobacteria species based on 7547 genomic profiles.</title>
        <authorList>
            <person name="Matsumoto Y."/>
            <person name="Kinjo T."/>
            <person name="Motooka D."/>
            <person name="Nabeya D."/>
            <person name="Jung N."/>
            <person name="Uechi K."/>
            <person name="Horii T."/>
            <person name="Iida T."/>
            <person name="Fujita J."/>
            <person name="Nakamura S."/>
        </authorList>
    </citation>
    <scope>NUCLEOTIDE SEQUENCE [LARGE SCALE GENOMIC DNA]</scope>
    <source>
        <strain evidence="1 2">JCM 6377</strain>
    </source>
</reference>
<gene>
    <name evidence="1" type="ORF">MAGR_08870</name>
</gene>
<name>A0A7I9VWS9_MYCAG</name>
<dbReference type="AlphaFoldDB" id="A0A7I9VWS9"/>
<organism evidence="1 2">
    <name type="scientific">Mycolicibacterium agri</name>
    <name type="common">Mycobacterium agri</name>
    <dbReference type="NCBI Taxonomy" id="36811"/>
    <lineage>
        <taxon>Bacteria</taxon>
        <taxon>Bacillati</taxon>
        <taxon>Actinomycetota</taxon>
        <taxon>Actinomycetes</taxon>
        <taxon>Mycobacteriales</taxon>
        <taxon>Mycobacteriaceae</taxon>
        <taxon>Mycolicibacterium</taxon>
    </lineage>
</organism>
<dbReference type="Proteomes" id="UP000465302">
    <property type="component" value="Unassembled WGS sequence"/>
</dbReference>
<comment type="caution">
    <text evidence="1">The sequence shown here is derived from an EMBL/GenBank/DDBJ whole genome shotgun (WGS) entry which is preliminary data.</text>
</comment>
<dbReference type="EMBL" id="BLKS01000001">
    <property type="protein sequence ID" value="GFG49446.1"/>
    <property type="molecule type" value="Genomic_DNA"/>
</dbReference>